<dbReference type="RefSeq" id="WP_122900531.1">
    <property type="nucleotide sequence ID" value="NZ_RHIB01000003.1"/>
</dbReference>
<dbReference type="InterPro" id="IPR043148">
    <property type="entry name" value="TagF_C"/>
</dbReference>
<dbReference type="GO" id="GO:0000271">
    <property type="term" value="P:polysaccharide biosynthetic process"/>
    <property type="evidence" value="ECO:0007669"/>
    <property type="project" value="InterPro"/>
</dbReference>
<name>A0A3M7TMA9_9BACI</name>
<dbReference type="GO" id="GO:0015774">
    <property type="term" value="P:polysaccharide transport"/>
    <property type="evidence" value="ECO:0007669"/>
    <property type="project" value="InterPro"/>
</dbReference>
<accession>A0A3M7TMA9</accession>
<evidence type="ECO:0000313" key="1">
    <source>
        <dbReference type="EMBL" id="RNA66763.1"/>
    </source>
</evidence>
<reference evidence="1 2" key="1">
    <citation type="submission" date="2018-10" db="EMBL/GenBank/DDBJ databases">
        <title>Bacillus Keqinensis sp. nov., a moderately halophilic bacterium isolated from a saline-alkaline lake.</title>
        <authorList>
            <person name="Wang H."/>
        </authorList>
    </citation>
    <scope>NUCLEOTIDE SEQUENCE [LARGE SCALE GENOMIC DNA]</scope>
    <source>
        <strain evidence="1 2">KQ-3</strain>
    </source>
</reference>
<dbReference type="Gene3D" id="3.40.50.12580">
    <property type="match status" value="1"/>
</dbReference>
<dbReference type="AlphaFoldDB" id="A0A3M7TMA9"/>
<dbReference type="EMBL" id="RHIB01000003">
    <property type="protein sequence ID" value="RNA66763.1"/>
    <property type="molecule type" value="Genomic_DNA"/>
</dbReference>
<comment type="caution">
    <text evidence="1">The sequence shown here is derived from an EMBL/GenBank/DDBJ whole genome shotgun (WGS) entry which is preliminary data.</text>
</comment>
<evidence type="ECO:0000313" key="2">
    <source>
        <dbReference type="Proteomes" id="UP000278746"/>
    </source>
</evidence>
<gene>
    <name evidence="1" type="ORF">EBO34_16245</name>
</gene>
<sequence>MADKSKILWSQSIDFLRAFSTVTYAGVPVSLPLFRDFQLFVSAHKKTAATGREKFTHQIHKACSPYLINGRSRSNFNLSGSILVRAELAPLIPKNNNISVVYLAHTKSEYNKAMKNPSCRPLYYLPKLPQTKLPLEEEQKAMNEIAIITNAENTPPFLRSPLFVTWMKKKAAKFMSNIKRLHSLFEYHPIKKTLYGSTINCHGALVTTFAQSRMIPTINYQHGLLGEEGHLPVNADVHLVWGNSHKQYLQSHGAPSHLIHVVQPSFQDNVRSKKTNIKKSSKKQVLIALQPLSHRFNKRMIKTIEAAAEKFSKHLHLTVKLHPAQSGHRLRKIITPKMTTLLPHGSVPLYDLIEQADLVVTSFSTVGYEALLLGKPVIYYSNNPSFFYFLKNNPVCGTKQVQYERLFKSLILTNDSLVKTNVRDDLKDYGQKAPGLEYYLR</sequence>
<organism evidence="1 2">
    <name type="scientific">Alteribacter keqinensis</name>
    <dbReference type="NCBI Taxonomy" id="2483800"/>
    <lineage>
        <taxon>Bacteria</taxon>
        <taxon>Bacillati</taxon>
        <taxon>Bacillota</taxon>
        <taxon>Bacilli</taxon>
        <taxon>Bacillales</taxon>
        <taxon>Bacillaceae</taxon>
        <taxon>Alteribacter</taxon>
    </lineage>
</organism>
<keyword evidence="2" id="KW-1185">Reference proteome</keyword>
<dbReference type="OrthoDB" id="2840216at2"/>
<protein>
    <submittedName>
        <fullName evidence="1">Uncharacterized protein</fullName>
    </submittedName>
</protein>
<dbReference type="Proteomes" id="UP000278746">
    <property type="component" value="Unassembled WGS sequence"/>
</dbReference>
<dbReference type="Pfam" id="PF05159">
    <property type="entry name" value="Capsule_synth"/>
    <property type="match status" value="1"/>
</dbReference>
<proteinExistence type="predicted"/>
<dbReference type="SUPFAM" id="SSF53756">
    <property type="entry name" value="UDP-Glycosyltransferase/glycogen phosphorylase"/>
    <property type="match status" value="1"/>
</dbReference>
<dbReference type="InterPro" id="IPR007833">
    <property type="entry name" value="Capsule_polysaccharide_synth"/>
</dbReference>